<keyword evidence="2 4" id="KW-0808">Transferase</keyword>
<dbReference type="EC" id="2.4.-.-" evidence="4"/>
<dbReference type="Proteomes" id="UP001451571">
    <property type="component" value="Chromosome"/>
</dbReference>
<dbReference type="GO" id="GO:0016757">
    <property type="term" value="F:glycosyltransferase activity"/>
    <property type="evidence" value="ECO:0007669"/>
    <property type="project" value="UniProtKB-KW"/>
</dbReference>
<accession>A0ABZ3EUJ4</accession>
<dbReference type="CDD" id="cd00761">
    <property type="entry name" value="Glyco_tranf_GTA_type"/>
    <property type="match status" value="1"/>
</dbReference>
<evidence type="ECO:0000313" key="4">
    <source>
        <dbReference type="EMBL" id="XAH73495.1"/>
    </source>
</evidence>
<evidence type="ECO:0000313" key="5">
    <source>
        <dbReference type="Proteomes" id="UP001451571"/>
    </source>
</evidence>
<sequence length="326" mass="37330">MADKKVSIIVPVYNGEEYVERCINSLLAQTYENVEIIIIDDGSTDRSGQTCDTFSEKYDKIKTIHVENTGVSAARNRGIDEAKGYYISFVDVDDYLETDTLDYLINILEETGSDIAGCNFHTFLDEQEKQILPKENANKEVLNGKDFIEEGILSGDTRCWAKVYTTRIVDGKRFETGLTIGEDMLFLLELMEEGTKICRSSYEGYGYFVNESGAMKRKFKESYMDQITCWKRAVERIGNFPEMRPKAVSILMISIMLVVGKLSVLSAKERRAYTDCIKACTKEMKKCREEKAAYKELSLGYKVKTTVFGQFPRLYLNAYHLFKTRE</sequence>
<dbReference type="Gene3D" id="3.90.550.10">
    <property type="entry name" value="Spore Coat Polysaccharide Biosynthesis Protein SpsA, Chain A"/>
    <property type="match status" value="1"/>
</dbReference>
<protein>
    <submittedName>
        <fullName evidence="4">Glycosyltransferase</fullName>
        <ecNumber evidence="4">2.4.-.-</ecNumber>
    </submittedName>
</protein>
<keyword evidence="5" id="KW-1185">Reference proteome</keyword>
<organism evidence="4 5">
    <name type="scientific">Kineothrix sedimenti</name>
    <dbReference type="NCBI Taxonomy" id="3123317"/>
    <lineage>
        <taxon>Bacteria</taxon>
        <taxon>Bacillati</taxon>
        <taxon>Bacillota</taxon>
        <taxon>Clostridia</taxon>
        <taxon>Lachnospirales</taxon>
        <taxon>Lachnospiraceae</taxon>
        <taxon>Kineothrix</taxon>
    </lineage>
</organism>
<keyword evidence="1 4" id="KW-0328">Glycosyltransferase</keyword>
<dbReference type="PANTHER" id="PTHR22916">
    <property type="entry name" value="GLYCOSYLTRANSFERASE"/>
    <property type="match status" value="1"/>
</dbReference>
<dbReference type="InterPro" id="IPR001173">
    <property type="entry name" value="Glyco_trans_2-like"/>
</dbReference>
<dbReference type="InterPro" id="IPR029044">
    <property type="entry name" value="Nucleotide-diphossugar_trans"/>
</dbReference>
<dbReference type="PANTHER" id="PTHR22916:SF51">
    <property type="entry name" value="GLYCOSYLTRANSFERASE EPSH-RELATED"/>
    <property type="match status" value="1"/>
</dbReference>
<gene>
    <name evidence="4" type="ORF">V6984_18635</name>
</gene>
<reference evidence="4 5" key="1">
    <citation type="submission" date="2024-02" db="EMBL/GenBank/DDBJ databases">
        <title>Bacterial strain from lacustrine sediment.</title>
        <authorList>
            <person name="Petit C."/>
            <person name="Fadhlaoui K."/>
        </authorList>
    </citation>
    <scope>NUCLEOTIDE SEQUENCE [LARGE SCALE GENOMIC DNA]</scope>
    <source>
        <strain evidence="4 5">IPX-CK</strain>
    </source>
</reference>
<dbReference type="RefSeq" id="WP_342757099.1">
    <property type="nucleotide sequence ID" value="NZ_CP146256.1"/>
</dbReference>
<evidence type="ECO:0000256" key="1">
    <source>
        <dbReference type="ARBA" id="ARBA00022676"/>
    </source>
</evidence>
<proteinExistence type="predicted"/>
<name>A0ABZ3EUJ4_9FIRM</name>
<feature type="domain" description="Glycosyltransferase 2-like" evidence="3">
    <location>
        <begin position="7"/>
        <end position="142"/>
    </location>
</feature>
<evidence type="ECO:0000259" key="3">
    <source>
        <dbReference type="Pfam" id="PF00535"/>
    </source>
</evidence>
<dbReference type="Pfam" id="PF00535">
    <property type="entry name" value="Glycos_transf_2"/>
    <property type="match status" value="1"/>
</dbReference>
<dbReference type="SUPFAM" id="SSF53448">
    <property type="entry name" value="Nucleotide-diphospho-sugar transferases"/>
    <property type="match status" value="1"/>
</dbReference>
<evidence type="ECO:0000256" key="2">
    <source>
        <dbReference type="ARBA" id="ARBA00022679"/>
    </source>
</evidence>
<dbReference type="EMBL" id="CP146256">
    <property type="protein sequence ID" value="XAH73495.1"/>
    <property type="molecule type" value="Genomic_DNA"/>
</dbReference>